<protein>
    <submittedName>
        <fullName evidence="1">Uncharacterized protein</fullName>
    </submittedName>
</protein>
<gene>
    <name evidence="1" type="ORF">CCC_01853</name>
</gene>
<reference evidence="1 2" key="1">
    <citation type="submission" date="2015-01" db="EMBL/GenBank/DDBJ databases">
        <title>Genome Sequence of Magnetospirillum magnetotacticum Strain MS-1.</title>
        <authorList>
            <person name="Marinov G.K."/>
            <person name="Smalley M.D."/>
            <person name="DeSalvo G."/>
        </authorList>
    </citation>
    <scope>NUCLEOTIDE SEQUENCE [LARGE SCALE GENOMIC DNA]</scope>
    <source>
        <strain evidence="1 2">MS-1</strain>
    </source>
</reference>
<proteinExistence type="predicted"/>
<accession>A0A0C2V5U7</accession>
<keyword evidence="2" id="KW-1185">Reference proteome</keyword>
<dbReference type="Proteomes" id="UP000031971">
    <property type="component" value="Unassembled WGS sequence"/>
</dbReference>
<dbReference type="EMBL" id="JXSL01000016">
    <property type="protein sequence ID" value="KIM00442.1"/>
    <property type="molecule type" value="Genomic_DNA"/>
</dbReference>
<evidence type="ECO:0000313" key="1">
    <source>
        <dbReference type="EMBL" id="KIM00442.1"/>
    </source>
</evidence>
<dbReference type="AlphaFoldDB" id="A0A0C2V5U7"/>
<comment type="caution">
    <text evidence="1">The sequence shown here is derived from an EMBL/GenBank/DDBJ whole genome shotgun (WGS) entry which is preliminary data.</text>
</comment>
<organism evidence="1 2">
    <name type="scientific">Paramagnetospirillum magnetotacticum MS-1</name>
    <dbReference type="NCBI Taxonomy" id="272627"/>
    <lineage>
        <taxon>Bacteria</taxon>
        <taxon>Pseudomonadati</taxon>
        <taxon>Pseudomonadota</taxon>
        <taxon>Alphaproteobacteria</taxon>
        <taxon>Rhodospirillales</taxon>
        <taxon>Magnetospirillaceae</taxon>
        <taxon>Paramagnetospirillum</taxon>
    </lineage>
</organism>
<sequence>MAQELGEALNDLVEWMPTSCGAVQPEVTHKNFLIRRASVDVGNCRSFHMTIMPPSAQSGLEETPVSCSPASDGSADGWVCFFRK</sequence>
<evidence type="ECO:0000313" key="2">
    <source>
        <dbReference type="Proteomes" id="UP000031971"/>
    </source>
</evidence>
<name>A0A0C2V5U7_PARME</name>